<evidence type="ECO:0000259" key="4">
    <source>
        <dbReference type="Pfam" id="PF03816"/>
    </source>
</evidence>
<evidence type="ECO:0000313" key="5">
    <source>
        <dbReference type="EMBL" id="NIJ02618.1"/>
    </source>
</evidence>
<name>A0ABX0TJA2_9MICC</name>
<feature type="domain" description="Cell envelope-related transcriptional attenuator" evidence="4">
    <location>
        <begin position="107"/>
        <end position="254"/>
    </location>
</feature>
<comment type="caution">
    <text evidence="5">The sequence shown here is derived from an EMBL/GenBank/DDBJ whole genome shotgun (WGS) entry which is preliminary data.</text>
</comment>
<evidence type="ECO:0000256" key="3">
    <source>
        <dbReference type="SAM" id="Phobius"/>
    </source>
</evidence>
<reference evidence="5 6" key="1">
    <citation type="submission" date="2020-03" db="EMBL/GenBank/DDBJ databases">
        <title>Genomic Encyclopedia of Type Strains, Phase III (KMG-III): the genomes of soil and plant-associated and newly described type strains.</title>
        <authorList>
            <person name="Whitman W."/>
        </authorList>
    </citation>
    <scope>NUCLEOTIDE SEQUENCE [LARGE SCALE GENOMIC DNA]</scope>
    <source>
        <strain evidence="5 6">CECT 4207</strain>
    </source>
</reference>
<dbReference type="InterPro" id="IPR050922">
    <property type="entry name" value="LytR/CpsA/Psr_CW_biosynth"/>
</dbReference>
<dbReference type="EMBL" id="JAAOZD010000006">
    <property type="protein sequence ID" value="NIJ02618.1"/>
    <property type="molecule type" value="Genomic_DNA"/>
</dbReference>
<dbReference type="Gene3D" id="3.40.630.190">
    <property type="entry name" value="LCP protein"/>
    <property type="match status" value="1"/>
</dbReference>
<sequence>MTMTTSAPGPEQQSPPRKRRTGRYVLVGAGVLVVLATLAATIFLWTLYSSFDTRSHKLQDVFPDESGRPTQAVSPDGSSAMNVLIVGSDSRGATKDEAESGEASDQRSDTMMLVHVPADRRKMYAVSIMRDLWVPIPGHGNAKINAALAYGGVPLMVQTVEGFLNQRIDHVVFIDFDGFKGLTDAVGGVDVDVPVAFTPSWSGGSNITFPEGPMHMDGEAAFWFVHERYAFPDGDFQRTKNQQLYFQALTRKILSQEVLTNPFTVSKLVADFSPYLSVDAQLTPGAIASIAVELRDVRPGDLVTFTLPTNGTGWSDDGQSIVAPDQDAVNALSKAMTDGTMAQYPLGTGH</sequence>
<evidence type="ECO:0000256" key="2">
    <source>
        <dbReference type="SAM" id="MobiDB-lite"/>
    </source>
</evidence>
<dbReference type="NCBIfam" id="TIGR00350">
    <property type="entry name" value="lytR_cpsA_psr"/>
    <property type="match status" value="1"/>
</dbReference>
<gene>
    <name evidence="5" type="ORF">FHR86_002962</name>
</gene>
<keyword evidence="3" id="KW-0472">Membrane</keyword>
<feature type="region of interest" description="Disordered" evidence="2">
    <location>
        <begin position="1"/>
        <end position="20"/>
    </location>
</feature>
<dbReference type="Proteomes" id="UP000802392">
    <property type="component" value="Unassembled WGS sequence"/>
</dbReference>
<dbReference type="PANTHER" id="PTHR33392:SF6">
    <property type="entry name" value="POLYISOPRENYL-TEICHOIC ACID--PEPTIDOGLYCAN TEICHOIC ACID TRANSFERASE TAGU"/>
    <property type="match status" value="1"/>
</dbReference>
<evidence type="ECO:0000313" key="6">
    <source>
        <dbReference type="Proteomes" id="UP000802392"/>
    </source>
</evidence>
<dbReference type="PANTHER" id="PTHR33392">
    <property type="entry name" value="POLYISOPRENYL-TEICHOIC ACID--PEPTIDOGLYCAN TEICHOIC ACID TRANSFERASE TAGU"/>
    <property type="match status" value="1"/>
</dbReference>
<evidence type="ECO:0000256" key="1">
    <source>
        <dbReference type="ARBA" id="ARBA00006068"/>
    </source>
</evidence>
<keyword evidence="6" id="KW-1185">Reference proteome</keyword>
<organism evidence="5 6">
    <name type="scientific">Paenarthrobacter ilicis</name>
    <dbReference type="NCBI Taxonomy" id="43665"/>
    <lineage>
        <taxon>Bacteria</taxon>
        <taxon>Bacillati</taxon>
        <taxon>Actinomycetota</taxon>
        <taxon>Actinomycetes</taxon>
        <taxon>Micrococcales</taxon>
        <taxon>Micrococcaceae</taxon>
        <taxon>Paenarthrobacter</taxon>
    </lineage>
</organism>
<accession>A0ABX0TJA2</accession>
<dbReference type="RefSeq" id="WP_167268020.1">
    <property type="nucleotide sequence ID" value="NZ_BAAAVO010000009.1"/>
</dbReference>
<dbReference type="Pfam" id="PF03816">
    <property type="entry name" value="LytR_cpsA_psr"/>
    <property type="match status" value="1"/>
</dbReference>
<keyword evidence="3" id="KW-1133">Transmembrane helix</keyword>
<proteinExistence type="inferred from homology"/>
<protein>
    <submittedName>
        <fullName evidence="5">LCP family protein required for cell wall assembly</fullName>
    </submittedName>
</protein>
<dbReference type="InterPro" id="IPR004474">
    <property type="entry name" value="LytR_CpsA_psr"/>
</dbReference>
<keyword evidence="3" id="KW-0812">Transmembrane</keyword>
<feature type="compositionally biased region" description="Polar residues" evidence="2">
    <location>
        <begin position="1"/>
        <end position="15"/>
    </location>
</feature>
<feature type="transmembrane region" description="Helical" evidence="3">
    <location>
        <begin position="24"/>
        <end position="48"/>
    </location>
</feature>
<comment type="similarity">
    <text evidence="1">Belongs to the LytR/CpsA/Psr (LCP) family.</text>
</comment>